<proteinExistence type="predicted"/>
<dbReference type="GO" id="GO:0043565">
    <property type="term" value="F:sequence-specific DNA binding"/>
    <property type="evidence" value="ECO:0007669"/>
    <property type="project" value="InterPro"/>
</dbReference>
<dbReference type="PANTHER" id="PTHR43280:SF2">
    <property type="entry name" value="HTH-TYPE TRANSCRIPTIONAL REGULATOR EXSA"/>
    <property type="match status" value="1"/>
</dbReference>
<keyword evidence="4" id="KW-0472">Membrane</keyword>
<dbReference type="PROSITE" id="PS00041">
    <property type="entry name" value="HTH_ARAC_FAMILY_1"/>
    <property type="match status" value="1"/>
</dbReference>
<reference evidence="6 7" key="1">
    <citation type="submission" date="2018-12" db="EMBL/GenBank/DDBJ databases">
        <title>Bacillus ochoae sp. nov., Paenibacillus whitsoniae sp. nov., Paenibacillus spiritus sp. nov. Isolated from the Mars Exploration Rover during spacecraft assembly.</title>
        <authorList>
            <person name="Seuylemezian A."/>
            <person name="Vaishampayan P."/>
        </authorList>
    </citation>
    <scope>NUCLEOTIDE SEQUENCE [LARGE SCALE GENOMIC DNA]</scope>
    <source>
        <strain evidence="6 7">MER 54</strain>
    </source>
</reference>
<dbReference type="SMART" id="SM00342">
    <property type="entry name" value="HTH_ARAC"/>
    <property type="match status" value="1"/>
</dbReference>
<keyword evidence="3" id="KW-0804">Transcription</keyword>
<gene>
    <name evidence="6" type="ORF">EJQ19_07590</name>
</gene>
<protein>
    <submittedName>
        <fullName evidence="6">AraC family transcriptional regulator</fullName>
    </submittedName>
</protein>
<dbReference type="PANTHER" id="PTHR43280">
    <property type="entry name" value="ARAC-FAMILY TRANSCRIPTIONAL REGULATOR"/>
    <property type="match status" value="1"/>
</dbReference>
<evidence type="ECO:0000256" key="4">
    <source>
        <dbReference type="SAM" id="Phobius"/>
    </source>
</evidence>
<dbReference type="InterPro" id="IPR018062">
    <property type="entry name" value="HTH_AraC-typ_CS"/>
</dbReference>
<feature type="transmembrane region" description="Helical" evidence="4">
    <location>
        <begin position="12"/>
        <end position="34"/>
    </location>
</feature>
<dbReference type="InterPro" id="IPR009057">
    <property type="entry name" value="Homeodomain-like_sf"/>
</dbReference>
<name>A0A3S0AQX3_9BACL</name>
<dbReference type="Gene3D" id="1.10.10.60">
    <property type="entry name" value="Homeodomain-like"/>
    <property type="match status" value="2"/>
</dbReference>
<feature type="domain" description="HTH araC/xylS-type" evidence="5">
    <location>
        <begin position="636"/>
        <end position="735"/>
    </location>
</feature>
<dbReference type="InterPro" id="IPR018060">
    <property type="entry name" value="HTH_AraC"/>
</dbReference>
<dbReference type="Proteomes" id="UP000276128">
    <property type="component" value="Unassembled WGS sequence"/>
</dbReference>
<keyword evidence="7" id="KW-1185">Reference proteome</keyword>
<comment type="caution">
    <text evidence="6">The sequence shown here is derived from an EMBL/GenBank/DDBJ whole genome shotgun (WGS) entry which is preliminary data.</text>
</comment>
<evidence type="ECO:0000313" key="7">
    <source>
        <dbReference type="Proteomes" id="UP000276128"/>
    </source>
</evidence>
<dbReference type="AlphaFoldDB" id="A0A3S0AQX3"/>
<dbReference type="OrthoDB" id="1877256at2"/>
<dbReference type="InterPro" id="IPR041522">
    <property type="entry name" value="CdaR_GGDEF"/>
</dbReference>
<keyword evidence="2" id="KW-0238">DNA-binding</keyword>
<sequence>MLSKKNWFNRLLISYIPVFVIIVFILSGLFFVFANYITQSQSKKTNVIFMEQAMSNLDRTLKQIDLTVLRELNTNEGLNSFYFAPEGDRYNGLALPATKLEQLVSGSPEIASAYLYRNTDGKVLSNSLIVPLEVFGDSEFLKSIIQNGPPAAWTPIRGYTEYLDEEPKSVVSLVRRAPLLTGDKGFIVINVSVDYISKMIDQMGYSHYSFIRVLDESGHTINSQGAAVESSRALQSGSMKSAYTGWEMQIGLKEGGFTYLFSSLYIGWMLITVVMLIIGIWWIIHASRTHYRPVESILNQVRAGALHKASSGKDEFHFIQNAITELIDQSNEFQQKHRQDMVYRKQVLFMELIQGNKPLAPEAWKEQLDAYRLPTESVNLQMAVIELDKFQQFCERYSQRDQSLLKFALKSVITEMAEKHALVAWGEWIDSDRLGVLLFHQEETDGLSTKSLFEELHSWVQGHLHFTVTTGLSSSVKQSEDIPLAYEEAATALKYKTVLGFSRVIHFLEVKPKQDGDVYNRLQSVRGIVIMYKQGNDEWQTAFSSLIQHLRDDHAAQDDIVITMEYMNYQLNQAMKELHAAYKVRWEQETYPALLAILEHHELLDELAERYFGLLSEEYARLKELHENSSNRVLIRQMQKFIEDHLYNPDLSLNMIGEAFDLNDKQVSQVIKQELGEKFVDYLARLRIQYAKRLLEETDEPIQAVSLKVGYVHALSFIRMFKKMMQMTPGDYRKLHRNS</sequence>
<organism evidence="6 7">
    <name type="scientific">Paenibacillus whitsoniae</name>
    <dbReference type="NCBI Taxonomy" id="2496558"/>
    <lineage>
        <taxon>Bacteria</taxon>
        <taxon>Bacillati</taxon>
        <taxon>Bacillota</taxon>
        <taxon>Bacilli</taxon>
        <taxon>Bacillales</taxon>
        <taxon>Paenibacillaceae</taxon>
        <taxon>Paenibacillus</taxon>
    </lineage>
</organism>
<dbReference type="PROSITE" id="PS01124">
    <property type="entry name" value="HTH_ARAC_FAMILY_2"/>
    <property type="match status" value="1"/>
</dbReference>
<evidence type="ECO:0000256" key="1">
    <source>
        <dbReference type="ARBA" id="ARBA00023015"/>
    </source>
</evidence>
<dbReference type="RefSeq" id="WP_126140606.1">
    <property type="nucleotide sequence ID" value="NZ_RXHU01000019.1"/>
</dbReference>
<dbReference type="Pfam" id="PF17853">
    <property type="entry name" value="GGDEF_2"/>
    <property type="match status" value="1"/>
</dbReference>
<keyword evidence="1" id="KW-0805">Transcription regulation</keyword>
<feature type="transmembrane region" description="Helical" evidence="4">
    <location>
        <begin position="257"/>
        <end position="284"/>
    </location>
</feature>
<keyword evidence="4" id="KW-0812">Transmembrane</keyword>
<accession>A0A3S0AQX3</accession>
<dbReference type="SUPFAM" id="SSF46689">
    <property type="entry name" value="Homeodomain-like"/>
    <property type="match status" value="1"/>
</dbReference>
<evidence type="ECO:0000259" key="5">
    <source>
        <dbReference type="PROSITE" id="PS01124"/>
    </source>
</evidence>
<dbReference type="Pfam" id="PF12833">
    <property type="entry name" value="HTH_18"/>
    <property type="match status" value="1"/>
</dbReference>
<dbReference type="EMBL" id="RXHU01000019">
    <property type="protein sequence ID" value="RTE10353.1"/>
    <property type="molecule type" value="Genomic_DNA"/>
</dbReference>
<evidence type="ECO:0000256" key="2">
    <source>
        <dbReference type="ARBA" id="ARBA00023125"/>
    </source>
</evidence>
<dbReference type="GO" id="GO:0003700">
    <property type="term" value="F:DNA-binding transcription factor activity"/>
    <property type="evidence" value="ECO:0007669"/>
    <property type="project" value="InterPro"/>
</dbReference>
<evidence type="ECO:0000313" key="6">
    <source>
        <dbReference type="EMBL" id="RTE10353.1"/>
    </source>
</evidence>
<keyword evidence="4" id="KW-1133">Transmembrane helix</keyword>
<evidence type="ECO:0000256" key="3">
    <source>
        <dbReference type="ARBA" id="ARBA00023163"/>
    </source>
</evidence>